<accession>A0AAD6UH98</accession>
<evidence type="ECO:0000313" key="3">
    <source>
        <dbReference type="Proteomes" id="UP001222325"/>
    </source>
</evidence>
<name>A0AAD6UH98_9AGAR</name>
<sequence length="169" mass="19500">MFRRPVTVFRSFRSWGLPPSYSNSDPHIIARPRMGPSRLLWFVFGAGVGAWVASRARVKVDWRVERTFAPPVSGDPSMQTNTTELPMRETRMWQATSRYTSDFEQERERVKQSAESTGDAIAELSEATLSTIIQATEALKAKMAEHRALREEERRIQEEERRRNPPHLV</sequence>
<dbReference type="EMBL" id="JARJCN010000008">
    <property type="protein sequence ID" value="KAJ7098777.1"/>
    <property type="molecule type" value="Genomic_DNA"/>
</dbReference>
<keyword evidence="3" id="KW-1185">Reference proteome</keyword>
<evidence type="ECO:0000313" key="2">
    <source>
        <dbReference type="EMBL" id="KAJ7098777.1"/>
    </source>
</evidence>
<feature type="region of interest" description="Disordered" evidence="1">
    <location>
        <begin position="144"/>
        <end position="169"/>
    </location>
</feature>
<dbReference type="AlphaFoldDB" id="A0AAD6UH98"/>
<organism evidence="2 3">
    <name type="scientific">Mycena belliarum</name>
    <dbReference type="NCBI Taxonomy" id="1033014"/>
    <lineage>
        <taxon>Eukaryota</taxon>
        <taxon>Fungi</taxon>
        <taxon>Dikarya</taxon>
        <taxon>Basidiomycota</taxon>
        <taxon>Agaricomycotina</taxon>
        <taxon>Agaricomycetes</taxon>
        <taxon>Agaricomycetidae</taxon>
        <taxon>Agaricales</taxon>
        <taxon>Marasmiineae</taxon>
        <taxon>Mycenaceae</taxon>
        <taxon>Mycena</taxon>
    </lineage>
</organism>
<reference evidence="2" key="1">
    <citation type="submission" date="2023-03" db="EMBL/GenBank/DDBJ databases">
        <title>Massive genome expansion in bonnet fungi (Mycena s.s.) driven by repeated elements and novel gene families across ecological guilds.</title>
        <authorList>
            <consortium name="Lawrence Berkeley National Laboratory"/>
            <person name="Harder C.B."/>
            <person name="Miyauchi S."/>
            <person name="Viragh M."/>
            <person name="Kuo A."/>
            <person name="Thoen E."/>
            <person name="Andreopoulos B."/>
            <person name="Lu D."/>
            <person name="Skrede I."/>
            <person name="Drula E."/>
            <person name="Henrissat B."/>
            <person name="Morin E."/>
            <person name="Kohler A."/>
            <person name="Barry K."/>
            <person name="LaButti K."/>
            <person name="Morin E."/>
            <person name="Salamov A."/>
            <person name="Lipzen A."/>
            <person name="Mereny Z."/>
            <person name="Hegedus B."/>
            <person name="Baldrian P."/>
            <person name="Stursova M."/>
            <person name="Weitz H."/>
            <person name="Taylor A."/>
            <person name="Grigoriev I.V."/>
            <person name="Nagy L.G."/>
            <person name="Martin F."/>
            <person name="Kauserud H."/>
        </authorList>
    </citation>
    <scope>NUCLEOTIDE SEQUENCE</scope>
    <source>
        <strain evidence="2">CBHHK173m</strain>
    </source>
</reference>
<comment type="caution">
    <text evidence="2">The sequence shown here is derived from an EMBL/GenBank/DDBJ whole genome shotgun (WGS) entry which is preliminary data.</text>
</comment>
<proteinExistence type="predicted"/>
<gene>
    <name evidence="2" type="ORF">B0H15DRAFT_822161</name>
</gene>
<feature type="compositionally biased region" description="Basic and acidic residues" evidence="1">
    <location>
        <begin position="144"/>
        <end position="163"/>
    </location>
</feature>
<dbReference type="Proteomes" id="UP001222325">
    <property type="component" value="Unassembled WGS sequence"/>
</dbReference>
<evidence type="ECO:0000256" key="1">
    <source>
        <dbReference type="SAM" id="MobiDB-lite"/>
    </source>
</evidence>
<protein>
    <submittedName>
        <fullName evidence="2">Uncharacterized protein</fullName>
    </submittedName>
</protein>